<name>A0AB38ENG2_9PSED</name>
<evidence type="ECO:0000313" key="1">
    <source>
        <dbReference type="EMBL" id="SOQ16695.1"/>
    </source>
</evidence>
<comment type="caution">
    <text evidence="1">The sequence shown here is derived from an EMBL/GenBank/DDBJ whole genome shotgun (WGS) entry which is preliminary data.</text>
</comment>
<dbReference type="EMBL" id="ODAM01000203">
    <property type="protein sequence ID" value="SOQ16695.1"/>
    <property type="molecule type" value="Genomic_DNA"/>
</dbReference>
<reference evidence="1 2" key="1">
    <citation type="submission" date="2017-11" db="EMBL/GenBank/DDBJ databases">
        <authorList>
            <person name="Blom J."/>
        </authorList>
    </citation>
    <scope>NUCLEOTIDE SEQUENCE [LARGE SCALE GENOMIC DNA]</scope>
    <source>
        <strain evidence="1">NCPPB 2254</strain>
    </source>
</reference>
<dbReference type="AlphaFoldDB" id="A0AB38ENG2"/>
<accession>A0AB38ENG2</accession>
<dbReference type="Proteomes" id="UP000237580">
    <property type="component" value="Unassembled WGS sequence"/>
</dbReference>
<evidence type="ECO:0000313" key="2">
    <source>
        <dbReference type="Proteomes" id="UP000237580"/>
    </source>
</evidence>
<dbReference type="RefSeq" id="WP_146099934.1">
    <property type="nucleotide sequence ID" value="NZ_ODAL01000198.1"/>
</dbReference>
<gene>
    <name evidence="1" type="ORF">NCPPB2254_06052</name>
</gene>
<sequence>MRYWWVNHKQTSRYEIAGSFLWSPMYKADGRHNHFYDNMREAAPGDAVISFANAQICFIGVVSDFAIPTPKPPVFGNTGENWDKNSGWLLPVSWKKLSVPVRPKQVIEHLRKILPLKYSPISLKTGNGNQGAYLAEVGVAVFEFLVVGIHPLSLAAPSVFKVLGRRCKNSQLSPPLAH</sequence>
<proteinExistence type="predicted"/>
<protein>
    <submittedName>
        <fullName evidence="1">Uncharacterized protein</fullName>
    </submittedName>
</protein>
<organism evidence="1 2">
    <name type="scientific">Pseudomonas syringae pv. persicae</name>
    <dbReference type="NCBI Taxonomy" id="237306"/>
    <lineage>
        <taxon>Bacteria</taxon>
        <taxon>Pseudomonadati</taxon>
        <taxon>Pseudomonadota</taxon>
        <taxon>Gammaproteobacteria</taxon>
        <taxon>Pseudomonadales</taxon>
        <taxon>Pseudomonadaceae</taxon>
        <taxon>Pseudomonas</taxon>
    </lineage>
</organism>